<organism evidence="1">
    <name type="scientific">Cyanothece sp. (strain PCC 7425 / ATCC 29141)</name>
    <dbReference type="NCBI Taxonomy" id="395961"/>
    <lineage>
        <taxon>Bacteria</taxon>
        <taxon>Bacillati</taxon>
        <taxon>Cyanobacteriota</taxon>
        <taxon>Cyanophyceae</taxon>
        <taxon>Gomontiellales</taxon>
        <taxon>Cyanothecaceae</taxon>
        <taxon>Cyanothece</taxon>
    </lineage>
</organism>
<evidence type="ECO:0008006" key="2">
    <source>
        <dbReference type="Google" id="ProtNLM"/>
    </source>
</evidence>
<dbReference type="KEGG" id="cyn:Cyan7425_2209"/>
<gene>
    <name evidence="1" type="ordered locus">Cyan7425_2209</name>
</gene>
<reference evidence="1" key="1">
    <citation type="submission" date="2009-01" db="EMBL/GenBank/DDBJ databases">
        <title>Complete sequence of chromosome Cyanothece sp. PCC 7425.</title>
        <authorList>
            <consortium name="US DOE Joint Genome Institute"/>
            <person name="Lucas S."/>
            <person name="Copeland A."/>
            <person name="Lapidus A."/>
            <person name="Glavina del Rio T."/>
            <person name="Dalin E."/>
            <person name="Tice H."/>
            <person name="Bruce D."/>
            <person name="Goodwin L."/>
            <person name="Pitluck S."/>
            <person name="Sims D."/>
            <person name="Meineke L."/>
            <person name="Brettin T."/>
            <person name="Detter J.C."/>
            <person name="Han C."/>
            <person name="Larimer F."/>
            <person name="Land M."/>
            <person name="Hauser L."/>
            <person name="Kyrpides N."/>
            <person name="Ovchinnikova G."/>
            <person name="Liberton M."/>
            <person name="Stoeckel J."/>
            <person name="Banerjee A."/>
            <person name="Singh A."/>
            <person name="Page L."/>
            <person name="Sato H."/>
            <person name="Zhao L."/>
            <person name="Sherman L."/>
            <person name="Pakrasi H."/>
            <person name="Richardson P."/>
        </authorList>
    </citation>
    <scope>NUCLEOTIDE SEQUENCE</scope>
    <source>
        <strain evidence="1">PCC 7425</strain>
    </source>
</reference>
<dbReference type="EMBL" id="CP001344">
    <property type="protein sequence ID" value="ACL44570.1"/>
    <property type="molecule type" value="Genomic_DNA"/>
</dbReference>
<sequence length="261" mass="28431">MHTSTPDINTLFQSAQAEGLLSQHSLQVLDVFDIGNQIQAALGTPVEEVTSSEVVLVTIMPDDSSSIQYSHNVQAVRAGHNTVLDALASSQQKDHILIHNRYLNGQILYPYGPLEQAVRMDNQNYNPRLGTPLYDQTVILLGTVLAKTQEFADHGVPVRTVTLLITDGADYGSTKATAHSVAALVNDMLMGENHVIAAMGIDDGHTDFHHIFTQMGIRPEWILTPGNNQRDIRQAFQVFSQSALRASQSAAQFKALGGFGN</sequence>
<proteinExistence type="predicted"/>
<accession>B8HVB8</accession>
<dbReference type="eggNOG" id="COG4245">
    <property type="taxonomic scope" value="Bacteria"/>
</dbReference>
<dbReference type="AlphaFoldDB" id="B8HVB8"/>
<protein>
    <recommendedName>
        <fullName evidence="2">VWFA domain-containing protein</fullName>
    </recommendedName>
</protein>
<dbReference type="STRING" id="395961.Cyan7425_2209"/>
<dbReference type="HOGENOM" id="CLU_1003679_0_0_3"/>
<evidence type="ECO:0000313" key="1">
    <source>
        <dbReference type="EMBL" id="ACL44570.1"/>
    </source>
</evidence>
<dbReference type="OrthoDB" id="570469at2"/>
<name>B8HVB8_CYAP4</name>